<protein>
    <submittedName>
        <fullName evidence="1">Uncharacterized protein</fullName>
    </submittedName>
</protein>
<evidence type="ECO:0000313" key="2">
    <source>
        <dbReference type="Proteomes" id="UP000019483"/>
    </source>
</evidence>
<sequence length="153" mass="17526">MGAFNKTLFLFLAIFLISSIYYVTPVEVEGVVEHKVINGYYGNTCESIFNAPHPGEPWILVDNKDFEQFFTQDDKDVYVTGSLKELLVRKYSNVDYCVGVRLISDDSANDVFEGEAYTYLVSLEDFNKVKIGDGIKYKVSRYRFARIDKITVL</sequence>
<proteinExistence type="predicted"/>
<gene>
    <name evidence="1" type="ORF">MettiDRAFT_1263</name>
</gene>
<dbReference type="AlphaFoldDB" id="W9DQN0"/>
<dbReference type="OrthoDB" id="125493at2157"/>
<evidence type="ECO:0000313" key="1">
    <source>
        <dbReference type="EMBL" id="ETA67828.1"/>
    </source>
</evidence>
<accession>W9DQN0</accession>
<dbReference type="EMBL" id="AZAJ01000001">
    <property type="protein sequence ID" value="ETA67828.1"/>
    <property type="molecule type" value="Genomic_DNA"/>
</dbReference>
<comment type="caution">
    <text evidence="1">The sequence shown here is derived from an EMBL/GenBank/DDBJ whole genome shotgun (WGS) entry which is preliminary data.</text>
</comment>
<keyword evidence="2" id="KW-1185">Reference proteome</keyword>
<organism evidence="1 2">
    <name type="scientific">Methanolobus tindarius DSM 2278</name>
    <dbReference type="NCBI Taxonomy" id="1090322"/>
    <lineage>
        <taxon>Archaea</taxon>
        <taxon>Methanobacteriati</taxon>
        <taxon>Methanobacteriota</taxon>
        <taxon>Stenosarchaea group</taxon>
        <taxon>Methanomicrobia</taxon>
        <taxon>Methanosarcinales</taxon>
        <taxon>Methanosarcinaceae</taxon>
        <taxon>Methanolobus</taxon>
    </lineage>
</organism>
<dbReference type="RefSeq" id="WP_023844964.1">
    <property type="nucleotide sequence ID" value="NZ_AZAJ01000001.1"/>
</dbReference>
<reference evidence="1 2" key="1">
    <citation type="submission" date="2013-08" db="EMBL/GenBank/DDBJ databases">
        <authorList>
            <consortium name="DOE Joint Genome Institute"/>
            <person name="Eisen J."/>
            <person name="Huntemann M."/>
            <person name="Han J."/>
            <person name="Chen A."/>
            <person name="Kyrpides N."/>
            <person name="Mavromatis K."/>
            <person name="Markowitz V."/>
            <person name="Palaniappan K."/>
            <person name="Ivanova N."/>
            <person name="Schaumberg A."/>
            <person name="Pati A."/>
            <person name="Liolios K."/>
            <person name="Nordberg H.P."/>
            <person name="Cantor M.N."/>
            <person name="Hua S.X."/>
            <person name="Woyke T."/>
        </authorList>
    </citation>
    <scope>NUCLEOTIDE SEQUENCE [LARGE SCALE GENOMIC DNA]</scope>
    <source>
        <strain evidence="1 2">DSM 2278</strain>
    </source>
</reference>
<name>W9DQN0_METTI</name>
<dbReference type="Proteomes" id="UP000019483">
    <property type="component" value="Unassembled WGS sequence"/>
</dbReference>